<evidence type="ECO:0000313" key="3">
    <source>
        <dbReference type="Proteomes" id="UP000007110"/>
    </source>
</evidence>
<feature type="transmembrane region" description="Helical" evidence="1">
    <location>
        <begin position="21"/>
        <end position="40"/>
    </location>
</feature>
<name>A0A7M7HNI3_STRPU</name>
<keyword evidence="1" id="KW-1133">Transmembrane helix</keyword>
<organism evidence="2 3">
    <name type="scientific">Strongylocentrotus purpuratus</name>
    <name type="common">Purple sea urchin</name>
    <dbReference type="NCBI Taxonomy" id="7668"/>
    <lineage>
        <taxon>Eukaryota</taxon>
        <taxon>Metazoa</taxon>
        <taxon>Echinodermata</taxon>
        <taxon>Eleutherozoa</taxon>
        <taxon>Echinozoa</taxon>
        <taxon>Echinoidea</taxon>
        <taxon>Euechinoidea</taxon>
        <taxon>Echinacea</taxon>
        <taxon>Camarodonta</taxon>
        <taxon>Echinidea</taxon>
        <taxon>Strongylocentrotidae</taxon>
        <taxon>Strongylocentrotus</taxon>
    </lineage>
</organism>
<dbReference type="Proteomes" id="UP000007110">
    <property type="component" value="Unassembled WGS sequence"/>
</dbReference>
<feature type="transmembrane region" description="Helical" evidence="1">
    <location>
        <begin position="92"/>
        <end position="117"/>
    </location>
</feature>
<dbReference type="KEGG" id="spu:105447509"/>
<dbReference type="PANTHER" id="PTHR36694">
    <property type="entry name" value="PASIFLORA 1, ISOFORM A-RELATED"/>
    <property type="match status" value="1"/>
</dbReference>
<sequence>MAIIMKSCCCFETIEKGTVASAIYSMLTSIIAFGWVTYRIQPLQTLFQDVEGDHELHLGAIYVSYLVAVILTICLVASAMVLLIGTVKGNRFCLIPFLIVILITIVLQVPFTGFLLWHFVKTNFANLTVLVHVLFNVPLGFLNIASFFCVIARFQQLSSEPEDTDSDIDSLDEIKIANFNRLRRESQHITILKIHTTV</sequence>
<dbReference type="RefSeq" id="XP_011683971.2">
    <property type="nucleotide sequence ID" value="XM_011685669.2"/>
</dbReference>
<reference evidence="2" key="2">
    <citation type="submission" date="2021-01" db="UniProtKB">
        <authorList>
            <consortium name="EnsemblMetazoa"/>
        </authorList>
    </citation>
    <scope>IDENTIFICATION</scope>
</reference>
<keyword evidence="1" id="KW-0472">Membrane</keyword>
<accession>A0A7M7HNI3</accession>
<dbReference type="OMA" id="ESQHITI"/>
<dbReference type="PANTHER" id="PTHR36694:SF11">
    <property type="entry name" value="LP21121P-RELATED"/>
    <property type="match status" value="1"/>
</dbReference>
<dbReference type="AlphaFoldDB" id="A0A7M7HNI3"/>
<feature type="transmembrane region" description="Helical" evidence="1">
    <location>
        <begin position="60"/>
        <end position="85"/>
    </location>
</feature>
<evidence type="ECO:0000256" key="1">
    <source>
        <dbReference type="SAM" id="Phobius"/>
    </source>
</evidence>
<evidence type="ECO:0000313" key="2">
    <source>
        <dbReference type="EnsemblMetazoa" id="XP_011683971"/>
    </source>
</evidence>
<dbReference type="EnsemblMetazoa" id="XM_011685669">
    <property type="protein sequence ID" value="XP_011683971"/>
    <property type="gene ID" value="LOC105447509"/>
</dbReference>
<keyword evidence="3" id="KW-1185">Reference proteome</keyword>
<dbReference type="OrthoDB" id="10067585at2759"/>
<dbReference type="GeneID" id="105447509"/>
<protein>
    <submittedName>
        <fullName evidence="2">Uncharacterized protein</fullName>
    </submittedName>
</protein>
<keyword evidence="1" id="KW-0812">Transmembrane</keyword>
<dbReference type="InParanoid" id="A0A7M7HNI3"/>
<proteinExistence type="predicted"/>
<reference evidence="3" key="1">
    <citation type="submission" date="2015-02" db="EMBL/GenBank/DDBJ databases">
        <title>Genome sequencing for Strongylocentrotus purpuratus.</title>
        <authorList>
            <person name="Murali S."/>
            <person name="Liu Y."/>
            <person name="Vee V."/>
            <person name="English A."/>
            <person name="Wang M."/>
            <person name="Skinner E."/>
            <person name="Han Y."/>
            <person name="Muzny D.M."/>
            <person name="Worley K.C."/>
            <person name="Gibbs R.A."/>
        </authorList>
    </citation>
    <scope>NUCLEOTIDE SEQUENCE</scope>
</reference>
<feature type="transmembrane region" description="Helical" evidence="1">
    <location>
        <begin position="129"/>
        <end position="151"/>
    </location>
</feature>